<keyword evidence="4" id="KW-1185">Reference proteome</keyword>
<evidence type="ECO:0000256" key="1">
    <source>
        <dbReference type="SAM" id="SignalP"/>
    </source>
</evidence>
<dbReference type="GO" id="GO:0008237">
    <property type="term" value="F:metallopeptidase activity"/>
    <property type="evidence" value="ECO:0007669"/>
    <property type="project" value="InterPro"/>
</dbReference>
<feature type="chain" id="PRO_5015669432" evidence="1">
    <location>
        <begin position="24"/>
        <end position="393"/>
    </location>
</feature>
<dbReference type="SUPFAM" id="SSF55486">
    <property type="entry name" value="Metalloproteases ('zincins'), catalytic domain"/>
    <property type="match status" value="1"/>
</dbReference>
<dbReference type="AlphaFoldDB" id="A0A2U0SBD7"/>
<feature type="domain" description="Ice-binding protein C-terminal" evidence="2">
    <location>
        <begin position="360"/>
        <end position="384"/>
    </location>
</feature>
<dbReference type="InterPro" id="IPR024079">
    <property type="entry name" value="MetalloPept_cat_dom_sf"/>
</dbReference>
<evidence type="ECO:0000313" key="3">
    <source>
        <dbReference type="EMBL" id="PVX28702.1"/>
    </source>
</evidence>
<evidence type="ECO:0000313" key="4">
    <source>
        <dbReference type="Proteomes" id="UP000245890"/>
    </source>
</evidence>
<organism evidence="3 4">
    <name type="scientific">Sphingomonas pokkalii</name>
    <dbReference type="NCBI Taxonomy" id="2175090"/>
    <lineage>
        <taxon>Bacteria</taxon>
        <taxon>Pseudomonadati</taxon>
        <taxon>Pseudomonadota</taxon>
        <taxon>Alphaproteobacteria</taxon>
        <taxon>Sphingomonadales</taxon>
        <taxon>Sphingomonadaceae</taxon>
        <taxon>Sphingomonas</taxon>
    </lineage>
</organism>
<gene>
    <name evidence="3" type="ORF">DD559_04635</name>
</gene>
<name>A0A2U0SBD7_9SPHN</name>
<keyword evidence="1" id="KW-0732">Signal</keyword>
<dbReference type="RefSeq" id="WP_116468150.1">
    <property type="nucleotide sequence ID" value="NZ_QENQ01000001.1"/>
</dbReference>
<dbReference type="NCBIfam" id="NF035944">
    <property type="entry name" value="PEPxxWA-CTERM"/>
    <property type="match status" value="1"/>
</dbReference>
<reference evidence="3 4" key="1">
    <citation type="submission" date="2018-05" db="EMBL/GenBank/DDBJ databases">
        <title>Description of Sphingomonas pokkalii sp nov, isolated from the rhizosphere of saline tolerant pokkali rice and its draft genome analysis.</title>
        <authorList>
            <person name="Menon R."/>
            <person name="Kumari S."/>
            <person name="Rameshkumar N."/>
        </authorList>
    </citation>
    <scope>NUCLEOTIDE SEQUENCE [LARGE SCALE GENOMIC DNA]</scope>
    <source>
        <strain evidence="3 4">L3B27</strain>
    </source>
</reference>
<dbReference type="Gene3D" id="3.40.390.10">
    <property type="entry name" value="Collagenase (Catalytic Domain)"/>
    <property type="match status" value="1"/>
</dbReference>
<accession>A0A2U0SBD7</accession>
<evidence type="ECO:0000259" key="2">
    <source>
        <dbReference type="Pfam" id="PF07589"/>
    </source>
</evidence>
<dbReference type="OrthoDB" id="8198236at2"/>
<feature type="signal peptide" evidence="1">
    <location>
        <begin position="1"/>
        <end position="23"/>
    </location>
</feature>
<dbReference type="InterPro" id="IPR013424">
    <property type="entry name" value="Ice-binding_C"/>
</dbReference>
<protein>
    <submittedName>
        <fullName evidence="3">PEP-CTERM sorting domain-containing protein</fullName>
    </submittedName>
</protein>
<sequence>MKSNTMKLLLSGAMALACTTALSAPAAAQTKIILNDIGGVTGSPAELGFKIAASYWESVLTNNVTLHFDVGFSALPPGVLGGTSSALRTYVPVSDYYAALAATGNSALDAIAVANLQPLSSSGSLSAIVPNYYNPATTDGVATSGTRVAPDGTAISSTIALSSANWQALTGQAAAVDGQIQFSSNFAFDFDPTDGIANNSYDFIGVAIHEMGHALGFLSGADDFDYSVGPGFQTDDYWWAYASDVFRYSAPGQLNWAFNQPSYFSIDGGATVFQGDSYFSTGENFGDGWQASHWKAPGTCTGLVGIMNPYTCDGFGDEITSADLALFDAIGWNVNVNVLANSGYKVTSSQVYSAFFAGGPVPEPSSWTMLILGFGAIGGAMRYRSRKVQVRYA</sequence>
<dbReference type="NCBIfam" id="NF038122">
    <property type="entry name" value="metallo_LGF"/>
    <property type="match status" value="1"/>
</dbReference>
<dbReference type="Pfam" id="PF07589">
    <property type="entry name" value="PEP-CTERM"/>
    <property type="match status" value="1"/>
</dbReference>
<dbReference type="EMBL" id="QENQ01000001">
    <property type="protein sequence ID" value="PVX28702.1"/>
    <property type="molecule type" value="Genomic_DNA"/>
</dbReference>
<comment type="caution">
    <text evidence="3">The sequence shown here is derived from an EMBL/GenBank/DDBJ whole genome shotgun (WGS) entry which is preliminary data.</text>
</comment>
<dbReference type="Proteomes" id="UP000245890">
    <property type="component" value="Unassembled WGS sequence"/>
</dbReference>
<dbReference type="PROSITE" id="PS51257">
    <property type="entry name" value="PROKAR_LIPOPROTEIN"/>
    <property type="match status" value="1"/>
</dbReference>
<proteinExistence type="predicted"/>